<keyword evidence="3" id="KW-1185">Reference proteome</keyword>
<evidence type="ECO:0000313" key="2">
    <source>
        <dbReference type="EMBL" id="GAB49833.1"/>
    </source>
</evidence>
<gene>
    <name evidence="2" type="ORF">MOPEL_135_00710</name>
</gene>
<comment type="caution">
    <text evidence="2">The sequence shown here is derived from an EMBL/GenBank/DDBJ whole genome shotgun (WGS) entry which is preliminary data.</text>
</comment>
<feature type="region of interest" description="Disordered" evidence="1">
    <location>
        <begin position="84"/>
        <end position="126"/>
    </location>
</feature>
<organism evidence="2 3">
    <name type="scientific">Mobilicoccus pelagius NBRC 104925</name>
    <dbReference type="NCBI Taxonomy" id="1089455"/>
    <lineage>
        <taxon>Bacteria</taxon>
        <taxon>Bacillati</taxon>
        <taxon>Actinomycetota</taxon>
        <taxon>Actinomycetes</taxon>
        <taxon>Micrococcales</taxon>
        <taxon>Dermatophilaceae</taxon>
        <taxon>Mobilicoccus</taxon>
    </lineage>
</organism>
<feature type="compositionally biased region" description="Low complexity" evidence="1">
    <location>
        <begin position="89"/>
        <end position="110"/>
    </location>
</feature>
<name>H5UVS5_9MICO</name>
<proteinExistence type="predicted"/>
<dbReference type="AlphaFoldDB" id="H5UVS5"/>
<accession>H5UVS5</accession>
<reference evidence="2 3" key="1">
    <citation type="submission" date="2012-02" db="EMBL/GenBank/DDBJ databases">
        <title>Whole genome shotgun sequence of Mobilicoccus pelagius NBRC 104925.</title>
        <authorList>
            <person name="Yoshida Y."/>
            <person name="Hosoyama A."/>
            <person name="Tsuchikane K."/>
            <person name="Katsumata H."/>
            <person name="Yamazaki S."/>
            <person name="Fujita N."/>
        </authorList>
    </citation>
    <scope>NUCLEOTIDE SEQUENCE [LARGE SCALE GENOMIC DNA]</scope>
    <source>
        <strain evidence="2 3">NBRC 104925</strain>
    </source>
</reference>
<evidence type="ECO:0000256" key="1">
    <source>
        <dbReference type="SAM" id="MobiDB-lite"/>
    </source>
</evidence>
<dbReference type="Proteomes" id="UP000004367">
    <property type="component" value="Unassembled WGS sequence"/>
</dbReference>
<evidence type="ECO:0000313" key="3">
    <source>
        <dbReference type="Proteomes" id="UP000004367"/>
    </source>
</evidence>
<dbReference type="EMBL" id="BAFE01000094">
    <property type="protein sequence ID" value="GAB49833.1"/>
    <property type="molecule type" value="Genomic_DNA"/>
</dbReference>
<protein>
    <submittedName>
        <fullName evidence="2">Uncharacterized protein</fullName>
    </submittedName>
</protein>
<sequence>MVVDRLLEERFPGRDELVEQRRGLQVESADAAGGLFLMSSCGEPAPVEQRIPVEAPYPDDDGATVHVLLHVVDGYLDEVEVFARTAAGSTHPPTRPPSTSSSTTSTGTASRIPDGQVVERGPRRRV</sequence>
<dbReference type="STRING" id="1089455.MOPEL_135_00710"/>